<dbReference type="Proteomes" id="UP000034037">
    <property type="component" value="Chromosome"/>
</dbReference>
<dbReference type="AlphaFoldDB" id="A0A0F6SRR2"/>
<evidence type="ECO:0000256" key="3">
    <source>
        <dbReference type="ARBA" id="ARBA00022827"/>
    </source>
</evidence>
<feature type="region of interest" description="Disordered" evidence="5">
    <location>
        <begin position="436"/>
        <end position="455"/>
    </location>
</feature>
<feature type="domain" description="FAD-dependent oxidoreductase 2 FAD-binding" evidence="6">
    <location>
        <begin position="17"/>
        <end position="527"/>
    </location>
</feature>
<protein>
    <submittedName>
        <fullName evidence="7">FAD-binding protein</fullName>
    </submittedName>
</protein>
<evidence type="ECO:0000313" key="7">
    <source>
        <dbReference type="EMBL" id="AKF28404.1"/>
    </source>
</evidence>
<dbReference type="PATRIC" id="fig|92706.3.peg.2753"/>
<evidence type="ECO:0000256" key="2">
    <source>
        <dbReference type="ARBA" id="ARBA00022630"/>
    </source>
</evidence>
<dbReference type="PANTHER" id="PTHR43400">
    <property type="entry name" value="FUMARATE REDUCTASE"/>
    <property type="match status" value="1"/>
</dbReference>
<dbReference type="SUPFAM" id="SSF56425">
    <property type="entry name" value="Succinate dehydrogenase/fumarate reductase flavoprotein, catalytic domain"/>
    <property type="match status" value="1"/>
</dbReference>
<dbReference type="InterPro" id="IPR050315">
    <property type="entry name" value="FAD-oxidoreductase_2"/>
</dbReference>
<dbReference type="GO" id="GO:0008202">
    <property type="term" value="P:steroid metabolic process"/>
    <property type="evidence" value="ECO:0007669"/>
    <property type="project" value="UniProtKB-ARBA"/>
</dbReference>
<keyword evidence="8" id="KW-1185">Reference proteome</keyword>
<evidence type="ECO:0000256" key="4">
    <source>
        <dbReference type="ARBA" id="ARBA00023002"/>
    </source>
</evidence>
<dbReference type="Gene3D" id="3.50.50.60">
    <property type="entry name" value="FAD/NAD(P)-binding domain"/>
    <property type="match status" value="2"/>
</dbReference>
<organism evidence="7 8">
    <name type="scientific">[Brevibacterium] flavum</name>
    <dbReference type="NCBI Taxonomy" id="92706"/>
    <lineage>
        <taxon>Bacteria</taxon>
        <taxon>Bacillati</taxon>
        <taxon>Actinomycetota</taxon>
        <taxon>Actinomycetes</taxon>
        <taxon>Mycobacteriales</taxon>
        <taxon>Corynebacteriaceae</taxon>
        <taxon>Corynebacterium</taxon>
    </lineage>
</organism>
<keyword evidence="2" id="KW-0285">Flavoprotein</keyword>
<accession>A0A0F6SRR2</accession>
<dbReference type="Gene3D" id="3.90.700.10">
    <property type="entry name" value="Succinate dehydrogenase/fumarate reductase flavoprotein, catalytic domain"/>
    <property type="match status" value="1"/>
</dbReference>
<gene>
    <name evidence="7" type="ORF">YH66_13160</name>
</gene>
<dbReference type="EMBL" id="CP011309">
    <property type="protein sequence ID" value="AKF28404.1"/>
    <property type="molecule type" value="Genomic_DNA"/>
</dbReference>
<dbReference type="SUPFAM" id="SSF51905">
    <property type="entry name" value="FAD/NAD(P)-binding domain"/>
    <property type="match status" value="1"/>
</dbReference>
<evidence type="ECO:0000256" key="1">
    <source>
        <dbReference type="ARBA" id="ARBA00001974"/>
    </source>
</evidence>
<dbReference type="InterPro" id="IPR036188">
    <property type="entry name" value="FAD/NAD-bd_sf"/>
</dbReference>
<keyword evidence="3" id="KW-0274">FAD</keyword>
<evidence type="ECO:0000256" key="5">
    <source>
        <dbReference type="SAM" id="MobiDB-lite"/>
    </source>
</evidence>
<evidence type="ECO:0000259" key="6">
    <source>
        <dbReference type="Pfam" id="PF00890"/>
    </source>
</evidence>
<dbReference type="GO" id="GO:0033765">
    <property type="term" value="F:steroid dehydrogenase activity, acting on the CH-CH group of donors"/>
    <property type="evidence" value="ECO:0007669"/>
    <property type="project" value="UniProtKB-ARBA"/>
</dbReference>
<dbReference type="HOGENOM" id="CLU_011398_4_2_11"/>
<dbReference type="PANTHER" id="PTHR43400:SF10">
    <property type="entry name" value="3-OXOSTEROID 1-DEHYDROGENASE"/>
    <property type="match status" value="1"/>
</dbReference>
<dbReference type="Pfam" id="PF00890">
    <property type="entry name" value="FAD_binding_2"/>
    <property type="match status" value="1"/>
</dbReference>
<evidence type="ECO:0000313" key="8">
    <source>
        <dbReference type="Proteomes" id="UP000034037"/>
    </source>
</evidence>
<dbReference type="InterPro" id="IPR003953">
    <property type="entry name" value="FAD-dep_OxRdtase_2_FAD-bd"/>
</dbReference>
<dbReference type="RefSeq" id="WP_003863080.1">
    <property type="nucleotide sequence ID" value="NZ_CP011309.1"/>
</dbReference>
<sequence length="557" mass="58522">MSKPLLSSAADWPEELDVLVLGSGCAGMTAALVAADGGALVGVVEKHDKLGGTTAAGGGVMWAPNNHLMGQRGFTDSEEAAAEYIRVATKGKLSDEEIAWYIENSAEAVLFLDEKTRVDYAPLNRPDYHREWPGSTEGGRGLDHKPFDPSVVPGLVEAVRQPTYLPLITMDERDHLHGAAPDPQLLKDRANQGVRTMGGALSSAMIASAWDAGIRIAAGTAASSLQRTQSGWKVLLIDASLQHTITAKHVVIASGGFEWSKELTSTLLKFPITPISAPSNTGDGLKLGIGVGAAFTETTDIWGVPVITAHGAEYDGQQSGRMGNVEATLPGSIVVNKLGKRFVNEALNYHDFSRVFANIDPEESDFANIPAYLVMDSSFTSKYPVAGNPTFTSSTEAPAWMVQADTLEELAAKLGVDAAGLASTVSRFNDDARTGVDSEFGRGATEQDRHLGDPANTPNPCLAPLESGPFYAIELHPGVLGTAGGLQTDLDGEVLGWDGLPLGGLYAAGNCSATVFKDAYPGGGATIGSAITRAYAVGKHISQSFQMETTEALSLSH</sequence>
<reference evidence="7 8" key="1">
    <citation type="submission" date="2015-04" db="EMBL/GenBank/DDBJ databases">
        <title>Complete Genome Sequence of Brevibacterium flavum ATCC 15168.</title>
        <authorList>
            <person name="Ahn J."/>
            <person name="Park G."/>
            <person name="Jeon W."/>
            <person name="Jang Y."/>
            <person name="Jang M."/>
            <person name="Lee H."/>
            <person name="Lee H."/>
        </authorList>
    </citation>
    <scope>NUCLEOTIDE SEQUENCE [LARGE SCALE GENOMIC DNA]</scope>
    <source>
        <strain evidence="7 8">ATCC 15168</strain>
    </source>
</reference>
<comment type="cofactor">
    <cofactor evidence="1">
        <name>FAD</name>
        <dbReference type="ChEBI" id="CHEBI:57692"/>
    </cofactor>
</comment>
<proteinExistence type="predicted"/>
<dbReference type="InterPro" id="IPR027477">
    <property type="entry name" value="Succ_DH/fumarate_Rdtase_cat_sf"/>
</dbReference>
<feature type="compositionally biased region" description="Basic and acidic residues" evidence="5">
    <location>
        <begin position="436"/>
        <end position="452"/>
    </location>
</feature>
<name>A0A0F6SRR2_9CORY</name>
<keyword evidence="4" id="KW-0560">Oxidoreductase</keyword>